<dbReference type="PANTHER" id="PTHR30055:SF234">
    <property type="entry name" value="HTH-TYPE TRANSCRIPTIONAL REGULATOR BETI"/>
    <property type="match status" value="1"/>
</dbReference>
<keyword evidence="1" id="KW-0805">Transcription regulation</keyword>
<feature type="DNA-binding region" description="H-T-H motif" evidence="4">
    <location>
        <begin position="33"/>
        <end position="52"/>
    </location>
</feature>
<sequence>MSNPRGRPHSSSREVLTDAACELFLEQGYEATSVTEIARRAGVSRSSFFNYFDGKAAILWFVLDDQIDALVERLADPELTLEQALAAFADGAAPDSLALAIVDARNMGVEDELRTGQALRQLRIADAVAARLEREGEDPTRARIVAAGYAAALLGAVWRWSNLGAGRHDLARKVEAALRIAREVMA</sequence>
<organism evidence="6 7">
    <name type="scientific">Leucobacter viscericola</name>
    <dbReference type="NCBI Taxonomy" id="2714935"/>
    <lineage>
        <taxon>Bacteria</taxon>
        <taxon>Bacillati</taxon>
        <taxon>Actinomycetota</taxon>
        <taxon>Actinomycetes</taxon>
        <taxon>Micrococcales</taxon>
        <taxon>Microbacteriaceae</taxon>
        <taxon>Leucobacter</taxon>
    </lineage>
</organism>
<evidence type="ECO:0000256" key="4">
    <source>
        <dbReference type="PROSITE-ProRule" id="PRU00335"/>
    </source>
</evidence>
<dbReference type="RefSeq" id="WP_166290163.1">
    <property type="nucleotide sequence ID" value="NZ_CP049863.1"/>
</dbReference>
<evidence type="ECO:0000313" key="6">
    <source>
        <dbReference type="EMBL" id="QIK62769.1"/>
    </source>
</evidence>
<evidence type="ECO:0000256" key="2">
    <source>
        <dbReference type="ARBA" id="ARBA00023125"/>
    </source>
</evidence>
<evidence type="ECO:0000259" key="5">
    <source>
        <dbReference type="PROSITE" id="PS50977"/>
    </source>
</evidence>
<dbReference type="EMBL" id="CP049863">
    <property type="protein sequence ID" value="QIK62769.1"/>
    <property type="molecule type" value="Genomic_DNA"/>
</dbReference>
<dbReference type="PANTHER" id="PTHR30055">
    <property type="entry name" value="HTH-TYPE TRANSCRIPTIONAL REGULATOR RUTR"/>
    <property type="match status" value="1"/>
</dbReference>
<dbReference type="PROSITE" id="PS50977">
    <property type="entry name" value="HTH_TETR_2"/>
    <property type="match status" value="1"/>
</dbReference>
<evidence type="ECO:0000313" key="7">
    <source>
        <dbReference type="Proteomes" id="UP000502677"/>
    </source>
</evidence>
<dbReference type="PRINTS" id="PR00455">
    <property type="entry name" value="HTHTETR"/>
</dbReference>
<keyword evidence="7" id="KW-1185">Reference proteome</keyword>
<dbReference type="KEGG" id="lvi:G7068_05830"/>
<dbReference type="InterPro" id="IPR009057">
    <property type="entry name" value="Homeodomain-like_sf"/>
</dbReference>
<dbReference type="Proteomes" id="UP000502677">
    <property type="component" value="Chromosome"/>
</dbReference>
<dbReference type="SUPFAM" id="SSF46689">
    <property type="entry name" value="Homeodomain-like"/>
    <property type="match status" value="1"/>
</dbReference>
<dbReference type="AlphaFoldDB" id="A0A6G7XE94"/>
<dbReference type="Pfam" id="PF00440">
    <property type="entry name" value="TetR_N"/>
    <property type="match status" value="1"/>
</dbReference>
<keyword evidence="2 4" id="KW-0238">DNA-binding</keyword>
<evidence type="ECO:0000256" key="1">
    <source>
        <dbReference type="ARBA" id="ARBA00023015"/>
    </source>
</evidence>
<gene>
    <name evidence="6" type="ORF">G7068_05830</name>
</gene>
<dbReference type="Gene3D" id="1.10.357.10">
    <property type="entry name" value="Tetracycline Repressor, domain 2"/>
    <property type="match status" value="1"/>
</dbReference>
<dbReference type="GO" id="GO:0000976">
    <property type="term" value="F:transcription cis-regulatory region binding"/>
    <property type="evidence" value="ECO:0007669"/>
    <property type="project" value="TreeGrafter"/>
</dbReference>
<evidence type="ECO:0000256" key="3">
    <source>
        <dbReference type="ARBA" id="ARBA00023163"/>
    </source>
</evidence>
<dbReference type="InterPro" id="IPR001647">
    <property type="entry name" value="HTH_TetR"/>
</dbReference>
<feature type="domain" description="HTH tetR-type" evidence="5">
    <location>
        <begin position="10"/>
        <end position="70"/>
    </location>
</feature>
<reference evidence="6 7" key="1">
    <citation type="submission" date="2020-03" db="EMBL/GenBank/DDBJ databases">
        <title>Leucobacter sp. nov., isolated from beetles.</title>
        <authorList>
            <person name="Hyun D.-W."/>
            <person name="Bae J.-W."/>
        </authorList>
    </citation>
    <scope>NUCLEOTIDE SEQUENCE [LARGE SCALE GENOMIC DNA]</scope>
    <source>
        <strain evidence="6 7">HDW9C</strain>
    </source>
</reference>
<proteinExistence type="predicted"/>
<keyword evidence="3" id="KW-0804">Transcription</keyword>
<name>A0A6G7XE94_9MICO</name>
<dbReference type="InterPro" id="IPR050109">
    <property type="entry name" value="HTH-type_TetR-like_transc_reg"/>
</dbReference>
<accession>A0A6G7XE94</accession>
<protein>
    <submittedName>
        <fullName evidence="6">TetR family transcriptional regulator</fullName>
    </submittedName>
</protein>
<dbReference type="GO" id="GO:0003700">
    <property type="term" value="F:DNA-binding transcription factor activity"/>
    <property type="evidence" value="ECO:0007669"/>
    <property type="project" value="TreeGrafter"/>
</dbReference>